<keyword evidence="2" id="KW-1185">Reference proteome</keyword>
<organism evidence="1 2">
    <name type="scientific">Paenibacillus ferrarius</name>
    <dbReference type="NCBI Taxonomy" id="1469647"/>
    <lineage>
        <taxon>Bacteria</taxon>
        <taxon>Bacillati</taxon>
        <taxon>Bacillota</taxon>
        <taxon>Bacilli</taxon>
        <taxon>Bacillales</taxon>
        <taxon>Paenibacillaceae</taxon>
        <taxon>Paenibacillus</taxon>
    </lineage>
</organism>
<sequence>MSSAHRDFRFEAESGKSEKDFIATFKPELRLIRKNGRKTKRQPYSEDTQVVSPDGKHIYVVNLHMEGENLFAKHTIRNSNSGQSVPISLDLVSGYAIWLDNEHVLYIGGIGEEGVTRIDLQGHLTSMPALGQIMAPTELKQTERATIGNDRLYYLESNYPNHVHDLKYIELSQMDAPAAHQVRGEVSLFQPMKAGPMISVVTTQSHLDESKQELILIDSNGKQQGAALAIGAAIGQMVWSPDDSKLAFGMLRKVGSTYQISVFDLKTGSSSVVFEGPRLIGDLLWSEDSTRLSVTIDRFKDSLETQPETNIIQIK</sequence>
<dbReference type="EMBL" id="MBTG01000012">
    <property type="protein sequence ID" value="OPH57694.1"/>
    <property type="molecule type" value="Genomic_DNA"/>
</dbReference>
<dbReference type="Proteomes" id="UP000190626">
    <property type="component" value="Unassembled WGS sequence"/>
</dbReference>
<comment type="caution">
    <text evidence="1">The sequence shown here is derived from an EMBL/GenBank/DDBJ whole genome shotgun (WGS) entry which is preliminary data.</text>
</comment>
<dbReference type="STRING" id="1469647.BC351_04045"/>
<dbReference type="AlphaFoldDB" id="A0A1V4HLY0"/>
<protein>
    <submittedName>
        <fullName evidence="1">Uncharacterized protein</fullName>
    </submittedName>
</protein>
<evidence type="ECO:0000313" key="1">
    <source>
        <dbReference type="EMBL" id="OPH57694.1"/>
    </source>
</evidence>
<accession>A0A1V4HLY0</accession>
<proteinExistence type="predicted"/>
<reference evidence="2" key="1">
    <citation type="submission" date="2016-07" db="EMBL/GenBank/DDBJ databases">
        <authorList>
            <person name="Florea S."/>
            <person name="Webb J.S."/>
            <person name="Jaromczyk J."/>
            <person name="Schardl C.L."/>
        </authorList>
    </citation>
    <scope>NUCLEOTIDE SEQUENCE [LARGE SCALE GENOMIC DNA]</scope>
    <source>
        <strain evidence="2">CY1</strain>
    </source>
</reference>
<gene>
    <name evidence="1" type="ORF">BC351_04045</name>
</gene>
<dbReference type="Gene3D" id="2.120.10.30">
    <property type="entry name" value="TolB, C-terminal domain"/>
    <property type="match status" value="1"/>
</dbReference>
<dbReference type="InterPro" id="IPR011042">
    <property type="entry name" value="6-blade_b-propeller_TolB-like"/>
</dbReference>
<dbReference type="SUPFAM" id="SSF82171">
    <property type="entry name" value="DPP6 N-terminal domain-like"/>
    <property type="match status" value="1"/>
</dbReference>
<name>A0A1V4HLY0_9BACL</name>
<evidence type="ECO:0000313" key="2">
    <source>
        <dbReference type="Proteomes" id="UP000190626"/>
    </source>
</evidence>